<evidence type="ECO:0000259" key="3">
    <source>
        <dbReference type="SMART" id="SM00482"/>
    </source>
</evidence>
<dbReference type="GO" id="GO:0006261">
    <property type="term" value="P:DNA-templated DNA replication"/>
    <property type="evidence" value="ECO:0007669"/>
    <property type="project" value="InterPro"/>
</dbReference>
<dbReference type="InterPro" id="IPR002298">
    <property type="entry name" value="DNA_polymerase_A"/>
</dbReference>
<dbReference type="GO" id="GO:0003677">
    <property type="term" value="F:DNA binding"/>
    <property type="evidence" value="ECO:0007669"/>
    <property type="project" value="InterPro"/>
</dbReference>
<dbReference type="InterPro" id="IPR001098">
    <property type="entry name" value="DNA-dir_DNA_pol_A_palm_dom"/>
</dbReference>
<evidence type="ECO:0000256" key="2">
    <source>
        <dbReference type="ARBA" id="ARBA00023109"/>
    </source>
</evidence>
<evidence type="ECO:0000256" key="1">
    <source>
        <dbReference type="ARBA" id="ARBA00022705"/>
    </source>
</evidence>
<accession>A0A8S5TPJ1</accession>
<dbReference type="Pfam" id="PF00476">
    <property type="entry name" value="DNA_pol_A"/>
    <property type="match status" value="1"/>
</dbReference>
<dbReference type="Gene3D" id="1.10.150.20">
    <property type="entry name" value="5' to 3' exonuclease, C-terminal subdomain"/>
    <property type="match status" value="1"/>
</dbReference>
<organism evidence="4">
    <name type="scientific">Podoviridae sp. ct2iq11</name>
    <dbReference type="NCBI Taxonomy" id="2827720"/>
    <lineage>
        <taxon>Viruses</taxon>
        <taxon>Duplodnaviria</taxon>
        <taxon>Heunggongvirae</taxon>
        <taxon>Uroviricota</taxon>
        <taxon>Caudoviricetes</taxon>
    </lineage>
</organism>
<evidence type="ECO:0000313" key="4">
    <source>
        <dbReference type="EMBL" id="DAF65032.1"/>
    </source>
</evidence>
<dbReference type="PANTHER" id="PTHR10133">
    <property type="entry name" value="DNA POLYMERASE I"/>
    <property type="match status" value="1"/>
</dbReference>
<dbReference type="Gene3D" id="3.30.70.370">
    <property type="match status" value="1"/>
</dbReference>
<dbReference type="EMBL" id="BK032872">
    <property type="protein sequence ID" value="DAF65032.1"/>
    <property type="molecule type" value="Genomic_DNA"/>
</dbReference>
<dbReference type="SUPFAM" id="SSF56672">
    <property type="entry name" value="DNA/RNA polymerases"/>
    <property type="match status" value="1"/>
</dbReference>
<dbReference type="GO" id="GO:0039693">
    <property type="term" value="P:viral DNA genome replication"/>
    <property type="evidence" value="ECO:0007669"/>
    <property type="project" value="UniProtKB-KW"/>
</dbReference>
<protein>
    <submittedName>
        <fullName evidence="4">DNA POLYMERASE</fullName>
    </submittedName>
</protein>
<dbReference type="InterPro" id="IPR043502">
    <property type="entry name" value="DNA/RNA_pol_sf"/>
</dbReference>
<sequence>MKIVVLDFETYWDSKNYTLSKMGPVSYIRDDRFSAQLLSFIVTDSSTMTYDNVRVAEHDKIPAVLSALRLDAPGTMTVAHNGNGFDFLVLSEIYHVIPWLAVDTMCMERWTGVSRMQNESLKSMAKFFKCGEKAEGIVISDGRRWPDDFSSEERLAFAQYCRNDTEQCFLSFREMLPYMTADALLFSSVTAKMACNPVLRLDDDMLTAYLNELADKVTKARMDINKLFMFKTDEDFLKAIRSAPAFVRMLELLGRKPPMKYSVAKSETKKKKLEAEGKRNLKEEDYAVYTPALAKSDLDFTAMASDADERVALLVRTRLENNSSIQRSRAETFHALAKSGKPMPVMLNAFRAHTSRYTAGNSEGSSDKLNLQNLSKRDPSQLTLRKAVQAPEGMALVACDSSQIEARILAYVADETELVDAFRRGADPYADLAEKVFQIPSEEIHKGAKSGDKKLKAYRNVGKTGILSAGYGVGWRKYADTLLRQGVRLSSDIDQHYEMAHHAHNVYRASNPSIVNFWDTCQAVIKALYLGYCGEFGGPNDNIFRYGMEPVCGRDKVPTIEGPNGYALRYYGLTCQESEENGRVEFYYVRPKGKSELKTKIYGGALTENLCQYLAFALLQWQACRMTEQGIRLIANIHDSFLAICPEEYAERTKAVMESCMSSVPDWLKGFPVACEAEIGKDYCIA</sequence>
<dbReference type="GO" id="GO:0003887">
    <property type="term" value="F:DNA-directed DNA polymerase activity"/>
    <property type="evidence" value="ECO:0007669"/>
    <property type="project" value="InterPro"/>
</dbReference>
<dbReference type="PANTHER" id="PTHR10133:SF27">
    <property type="entry name" value="DNA POLYMERASE NU"/>
    <property type="match status" value="1"/>
</dbReference>
<dbReference type="InterPro" id="IPR012337">
    <property type="entry name" value="RNaseH-like_sf"/>
</dbReference>
<feature type="domain" description="DNA-directed DNA polymerase family A palm" evidence="3">
    <location>
        <begin position="381"/>
        <end position="649"/>
    </location>
</feature>
<name>A0A8S5TPJ1_9CAUD</name>
<keyword evidence="1" id="KW-0235">DNA replication</keyword>
<dbReference type="SMART" id="SM00482">
    <property type="entry name" value="POLAc"/>
    <property type="match status" value="1"/>
</dbReference>
<dbReference type="GO" id="GO:0006302">
    <property type="term" value="P:double-strand break repair"/>
    <property type="evidence" value="ECO:0007669"/>
    <property type="project" value="TreeGrafter"/>
</dbReference>
<proteinExistence type="predicted"/>
<reference evidence="4" key="1">
    <citation type="journal article" date="2021" name="Proc. Natl. Acad. Sci. U.S.A.">
        <title>A Catalog of Tens of Thousands of Viruses from Human Metagenomes Reveals Hidden Associations with Chronic Diseases.</title>
        <authorList>
            <person name="Tisza M.J."/>
            <person name="Buck C.B."/>
        </authorList>
    </citation>
    <scope>NUCLEOTIDE SEQUENCE</scope>
    <source>
        <strain evidence="4">Ct2iq11</strain>
    </source>
</reference>
<keyword evidence="2" id="KW-1194">Viral DNA replication</keyword>
<dbReference type="SUPFAM" id="SSF53098">
    <property type="entry name" value="Ribonuclease H-like"/>
    <property type="match status" value="1"/>
</dbReference>